<dbReference type="NCBIfam" id="TIGR00705">
    <property type="entry name" value="SppA_67K"/>
    <property type="match status" value="1"/>
</dbReference>
<dbReference type="InterPro" id="IPR004634">
    <property type="entry name" value="Pept_S49_pIV"/>
</dbReference>
<feature type="active site" description="Proton donor/acceptor" evidence="7">
    <location>
        <position position="204"/>
    </location>
</feature>
<keyword evidence="8" id="KW-0812">Transmembrane</keyword>
<dbReference type="InterPro" id="IPR004635">
    <property type="entry name" value="Pept_S49_SppA"/>
</dbReference>
<keyword evidence="5" id="KW-0720">Serine protease</keyword>
<sequence length="615" mass="66203">MSILKGLGWLFRGLWRLLNFTRHLFLNLIFLLLVLVVVLAIGTQEKPEPPVEGALTLDLSGALVEQRSLSDASGLLMRQLGSGEEQPAEIVLSDLLWAIDRAKEDDRIKALVLKTQGLEQGSLSKLQEVAGAIDRFKESGKPVYAMADFYTQGQYLLAAHADHVMLNQSGAVLLEGFGVYQLYFKSALEKFNITPHVFKVGTYKSFVEPYTRDGMSPESREANQRWLGQLWSGYVNDVAHQREVEADAISPSKEQMLARLKQAGGNAALYAQEQGLVDELATRDEMAQVIIKEVGAGEEPGSWKGVGLKEYLATLGPRYPQSGKDEVGLIIASGAIMDGQQPAGTIGGDTLSDLLAQARRDDKVKALVLRVDSPGGSAFAAEQIRAELLALKQAGKPVVISMGSYAASGGYWISADADKIFASPSTLTGSIGVFGLFATAEKALAQFGISSDGLGTTDFVGLSPARALPEHVSQAIQLNVENTYQRFVELVAKGRGLSAEEAEKAAEGRVWTGTDAKALGLVDEFGNQKDALKAAAELANLKEWQVTPIAPEESARDRFLRQLLESGAQALTPGIKGVLPESLVMPLQAVGKAAEPLTRFNDPQGTYAWCPVCTL</sequence>
<evidence type="ECO:0000256" key="8">
    <source>
        <dbReference type="SAM" id="Phobius"/>
    </source>
</evidence>
<protein>
    <submittedName>
        <fullName evidence="10">Signal peptide peptidase SppA, 67K type</fullName>
    </submittedName>
</protein>
<evidence type="ECO:0000256" key="3">
    <source>
        <dbReference type="ARBA" id="ARBA00022670"/>
    </source>
</evidence>
<keyword evidence="8" id="KW-1133">Transmembrane helix</keyword>
<dbReference type="KEGG" id="asr:WL1483_1109"/>
<feature type="active site" description="Nucleophile" evidence="7">
    <location>
        <position position="408"/>
    </location>
</feature>
<dbReference type="Proteomes" id="UP000058114">
    <property type="component" value="Chromosome"/>
</dbReference>
<dbReference type="CDD" id="cd07018">
    <property type="entry name" value="S49_SppA_67K_type"/>
    <property type="match status" value="1"/>
</dbReference>
<feature type="domain" description="Peptidase S49" evidence="9">
    <location>
        <begin position="391"/>
        <end position="542"/>
    </location>
</feature>
<evidence type="ECO:0000313" key="11">
    <source>
        <dbReference type="Proteomes" id="UP000058114"/>
    </source>
</evidence>
<comment type="subcellular location">
    <subcellularLocation>
        <location evidence="1">Membrane</location>
    </subcellularLocation>
</comment>
<evidence type="ECO:0000313" key="10">
    <source>
        <dbReference type="EMBL" id="ALP40528.1"/>
    </source>
</evidence>
<dbReference type="AlphaFoldDB" id="A0A0S2SFR5"/>
<dbReference type="InterPro" id="IPR047217">
    <property type="entry name" value="S49_SppA_67K_type_N"/>
</dbReference>
<dbReference type="InterPro" id="IPR047272">
    <property type="entry name" value="S49_SppA_C"/>
</dbReference>
<comment type="similarity">
    <text evidence="2">Belongs to the peptidase S49 family.</text>
</comment>
<feature type="domain" description="Peptidase S49" evidence="9">
    <location>
        <begin position="136"/>
        <end position="291"/>
    </location>
</feature>
<evidence type="ECO:0000256" key="4">
    <source>
        <dbReference type="ARBA" id="ARBA00022801"/>
    </source>
</evidence>
<evidence type="ECO:0000256" key="6">
    <source>
        <dbReference type="ARBA" id="ARBA00023136"/>
    </source>
</evidence>
<dbReference type="InterPro" id="IPR002142">
    <property type="entry name" value="Peptidase_S49"/>
</dbReference>
<keyword evidence="3" id="KW-0645">Protease</keyword>
<gene>
    <name evidence="10" type="primary">sppA</name>
    <name evidence="10" type="ORF">WL1483_1109</name>
</gene>
<dbReference type="CDD" id="cd07023">
    <property type="entry name" value="S49_Sppa_N_C"/>
    <property type="match status" value="1"/>
</dbReference>
<evidence type="ECO:0000256" key="1">
    <source>
        <dbReference type="ARBA" id="ARBA00004370"/>
    </source>
</evidence>
<dbReference type="GO" id="GO:0008236">
    <property type="term" value="F:serine-type peptidase activity"/>
    <property type="evidence" value="ECO:0007669"/>
    <property type="project" value="UniProtKB-KW"/>
</dbReference>
<proteinExistence type="inferred from homology"/>
<dbReference type="Gene3D" id="6.20.330.10">
    <property type="match status" value="1"/>
</dbReference>
<evidence type="ECO:0000256" key="2">
    <source>
        <dbReference type="ARBA" id="ARBA00008683"/>
    </source>
</evidence>
<dbReference type="NCBIfam" id="TIGR00706">
    <property type="entry name" value="SppA_dom"/>
    <property type="match status" value="1"/>
</dbReference>
<reference evidence="10 11" key="2">
    <citation type="journal article" date="2016" name="Genome Announc.">
        <title>Complete Genome Sequence of the Highly Virulent Aeromonas schubertii Strain WL1483, Isolated from Diseased Snakehead Fish (Channa argus) in China.</title>
        <authorList>
            <person name="Liu L."/>
            <person name="Li N."/>
            <person name="Zhang D."/>
            <person name="Fu X."/>
            <person name="Shi C."/>
            <person name="Lin Q."/>
            <person name="Hao G."/>
        </authorList>
    </citation>
    <scope>NUCLEOTIDE SEQUENCE [LARGE SCALE GENOMIC DNA]</scope>
    <source>
        <strain evidence="10 11">WL1483</strain>
    </source>
</reference>
<dbReference type="Gene3D" id="3.90.226.10">
    <property type="entry name" value="2-enoyl-CoA Hydratase, Chain A, domain 1"/>
    <property type="match status" value="3"/>
</dbReference>
<accession>A0A0S2SFR5</accession>
<dbReference type="GO" id="GO:0016020">
    <property type="term" value="C:membrane"/>
    <property type="evidence" value="ECO:0007669"/>
    <property type="project" value="UniProtKB-SubCell"/>
</dbReference>
<reference evidence="11" key="1">
    <citation type="submission" date="2015-10" db="EMBL/GenBank/DDBJ databases">
        <title>Complete Genome Sequence of Aeromonas schubertii strain WL1483.</title>
        <authorList>
            <person name="Liu L."/>
        </authorList>
    </citation>
    <scope>NUCLEOTIDE SEQUENCE [LARGE SCALE GENOMIC DNA]</scope>
    <source>
        <strain evidence="11">WL1483</strain>
    </source>
</reference>
<keyword evidence="6 8" id="KW-0472">Membrane</keyword>
<name>A0A0S2SFR5_9GAMM</name>
<feature type="transmembrane region" description="Helical" evidence="8">
    <location>
        <begin position="24"/>
        <end position="42"/>
    </location>
</feature>
<dbReference type="PATRIC" id="fig|652.5.peg.3267"/>
<dbReference type="GO" id="GO:0006465">
    <property type="term" value="P:signal peptide processing"/>
    <property type="evidence" value="ECO:0007669"/>
    <property type="project" value="InterPro"/>
</dbReference>
<dbReference type="EMBL" id="CP013067">
    <property type="protein sequence ID" value="ALP40528.1"/>
    <property type="molecule type" value="Genomic_DNA"/>
</dbReference>
<keyword evidence="4" id="KW-0378">Hydrolase</keyword>
<dbReference type="PANTHER" id="PTHR33209:SF1">
    <property type="entry name" value="PEPTIDASE S49 DOMAIN-CONTAINING PROTEIN"/>
    <property type="match status" value="1"/>
</dbReference>
<evidence type="ECO:0000256" key="5">
    <source>
        <dbReference type="ARBA" id="ARBA00022825"/>
    </source>
</evidence>
<dbReference type="RefSeq" id="WP_060587148.1">
    <property type="nucleotide sequence ID" value="NZ_CP013067.1"/>
</dbReference>
<evidence type="ECO:0000256" key="7">
    <source>
        <dbReference type="PIRSR" id="PIRSR001217-1"/>
    </source>
</evidence>
<dbReference type="PANTHER" id="PTHR33209">
    <property type="entry name" value="PROTEASE 4"/>
    <property type="match status" value="1"/>
</dbReference>
<dbReference type="InterPro" id="IPR029045">
    <property type="entry name" value="ClpP/crotonase-like_dom_sf"/>
</dbReference>
<organism evidence="10 11">
    <name type="scientific">Aeromonas schubertii</name>
    <dbReference type="NCBI Taxonomy" id="652"/>
    <lineage>
        <taxon>Bacteria</taxon>
        <taxon>Pseudomonadati</taxon>
        <taxon>Pseudomonadota</taxon>
        <taxon>Gammaproteobacteria</taxon>
        <taxon>Aeromonadales</taxon>
        <taxon>Aeromonadaceae</taxon>
        <taxon>Aeromonas</taxon>
    </lineage>
</organism>
<evidence type="ECO:0000259" key="9">
    <source>
        <dbReference type="Pfam" id="PF01343"/>
    </source>
</evidence>
<dbReference type="Pfam" id="PF01343">
    <property type="entry name" value="Peptidase_S49"/>
    <property type="match status" value="2"/>
</dbReference>
<dbReference type="PIRSF" id="PIRSF001217">
    <property type="entry name" value="Protease_4_SppA"/>
    <property type="match status" value="1"/>
</dbReference>
<dbReference type="SUPFAM" id="SSF52096">
    <property type="entry name" value="ClpP/crotonase"/>
    <property type="match status" value="2"/>
</dbReference>